<dbReference type="GO" id="GO:0031514">
    <property type="term" value="C:motile cilium"/>
    <property type="evidence" value="ECO:0007669"/>
    <property type="project" value="UniProtKB-SubCell"/>
</dbReference>
<comment type="subcellular location">
    <subcellularLocation>
        <location evidence="1">Cell projection</location>
        <location evidence="1">Cilium</location>
        <location evidence="1">Flagellum</location>
    </subcellularLocation>
</comment>
<accession>A0A7M5X163</accession>
<dbReference type="EnsemblMetazoa" id="CLYHEMT016152.1">
    <property type="protein sequence ID" value="CLYHEMP016152.1"/>
    <property type="gene ID" value="CLYHEMG016152"/>
</dbReference>
<dbReference type="SUPFAM" id="SSF47391">
    <property type="entry name" value="Dimerization-anchoring domain of cAMP-dependent PK regulatory subunit"/>
    <property type="match status" value="1"/>
</dbReference>
<dbReference type="PANTHER" id="PTHR14952">
    <property type="entry name" value="ROPPORIN-1-LIKE PROTEIN"/>
    <property type="match status" value="1"/>
</dbReference>
<name>A0A7M5X163_9CNID</name>
<protein>
    <submittedName>
        <fullName evidence="6">Uncharacterized protein</fullName>
    </submittedName>
</protein>
<dbReference type="CDD" id="cd23019">
    <property type="entry name" value="DD_ROP"/>
    <property type="match status" value="1"/>
</dbReference>
<dbReference type="InterPro" id="IPR047844">
    <property type="entry name" value="ROP_DD"/>
</dbReference>
<evidence type="ECO:0000256" key="2">
    <source>
        <dbReference type="ARBA" id="ARBA00022846"/>
    </source>
</evidence>
<proteinExistence type="inferred from homology"/>
<dbReference type="RefSeq" id="XP_066931192.1">
    <property type="nucleotide sequence ID" value="XM_067075091.1"/>
</dbReference>
<keyword evidence="7" id="KW-1185">Reference proteome</keyword>
<evidence type="ECO:0000256" key="1">
    <source>
        <dbReference type="ARBA" id="ARBA00004230"/>
    </source>
</evidence>
<dbReference type="GeneID" id="136818864"/>
<evidence type="ECO:0000256" key="3">
    <source>
        <dbReference type="ARBA" id="ARBA00023069"/>
    </source>
</evidence>
<comment type="similarity">
    <text evidence="5">Belongs to the ropporin family.</text>
</comment>
<evidence type="ECO:0000313" key="6">
    <source>
        <dbReference type="EnsemblMetazoa" id="CLYHEMP016152.1"/>
    </source>
</evidence>
<dbReference type="FunFam" id="1.20.890.10:FF:000004">
    <property type="entry name" value="ropporin-1-like protein isoform X2"/>
    <property type="match status" value="1"/>
</dbReference>
<evidence type="ECO:0000256" key="4">
    <source>
        <dbReference type="ARBA" id="ARBA00023273"/>
    </source>
</evidence>
<dbReference type="PANTHER" id="PTHR14952:SF9">
    <property type="entry name" value="EF-HAND DOMAIN-CONTAINING PROTEIN"/>
    <property type="match status" value="1"/>
</dbReference>
<reference evidence="6" key="1">
    <citation type="submission" date="2021-01" db="UniProtKB">
        <authorList>
            <consortium name="EnsemblMetazoa"/>
        </authorList>
    </citation>
    <scope>IDENTIFICATION</scope>
</reference>
<evidence type="ECO:0000256" key="5">
    <source>
        <dbReference type="ARBA" id="ARBA00035651"/>
    </source>
</evidence>
<sequence length="224" mass="25451">MAPTQSEPMYCSQQINIPPELPNILKQFTKAAIRTQPTDILQWSAAYFDALSKGERPPVKERLDFQLGQAKDQNLTKEAIAVLHRQVGDKPVVEYSRVEDKWHALCLSSLDLDAVMRIGSFPEEFEWLKFLAIVCTHISEDIGGALKMICEILTKDLHGGQARIEFELFRTLYKYLATIDGDIPLRHVNAVLEHLSYDVERQNGMISPMNFLSETCPSLSKEDE</sequence>
<dbReference type="Proteomes" id="UP000594262">
    <property type="component" value="Unplaced"/>
</dbReference>
<organism evidence="6 7">
    <name type="scientific">Clytia hemisphaerica</name>
    <dbReference type="NCBI Taxonomy" id="252671"/>
    <lineage>
        <taxon>Eukaryota</taxon>
        <taxon>Metazoa</taxon>
        <taxon>Cnidaria</taxon>
        <taxon>Hydrozoa</taxon>
        <taxon>Hydroidolina</taxon>
        <taxon>Leptothecata</taxon>
        <taxon>Obeliida</taxon>
        <taxon>Clytiidae</taxon>
        <taxon>Clytia</taxon>
    </lineage>
</organism>
<dbReference type="AlphaFoldDB" id="A0A7M5X163"/>
<dbReference type="Gene3D" id="1.20.890.10">
    <property type="entry name" value="cAMP-dependent protein kinase regulatory subunit, dimerization-anchoring domain"/>
    <property type="match status" value="1"/>
</dbReference>
<keyword evidence="3" id="KW-0969">Cilium</keyword>
<evidence type="ECO:0000313" key="7">
    <source>
        <dbReference type="Proteomes" id="UP000594262"/>
    </source>
</evidence>
<keyword evidence="4" id="KW-0966">Cell projection</keyword>
<keyword evidence="2" id="KW-0282">Flagellum</keyword>
<dbReference type="OrthoDB" id="10067602at2759"/>